<gene>
    <name evidence="1" type="ordered locus">VSAL_I1013</name>
</gene>
<name>B6EIQ4_ALISL</name>
<dbReference type="Proteomes" id="UP000001730">
    <property type="component" value="Chromosome 1"/>
</dbReference>
<keyword evidence="2" id="KW-1185">Reference proteome</keyword>
<dbReference type="HOGENOM" id="CLU_2217446_0_0_6"/>
<reference evidence="1 2" key="1">
    <citation type="journal article" date="2008" name="BMC Genomics">
        <title>The genome sequence of the fish pathogen Aliivibrio salmonicida strain LFI1238 shows extensive evidence of gene decay.</title>
        <authorList>
            <person name="Hjerde E."/>
            <person name="Lorentzen M.S."/>
            <person name="Holden M.T."/>
            <person name="Seeger K."/>
            <person name="Paulsen S."/>
            <person name="Bason N."/>
            <person name="Churcher C."/>
            <person name="Harris D."/>
            <person name="Norbertczak H."/>
            <person name="Quail M.A."/>
            <person name="Sanders S."/>
            <person name="Thurston S."/>
            <person name="Parkhill J."/>
            <person name="Willassen N.P."/>
            <person name="Thomson N.R."/>
        </authorList>
    </citation>
    <scope>NUCLEOTIDE SEQUENCE [LARGE SCALE GENOMIC DNA]</scope>
    <source>
        <strain evidence="1 2">LFI1238</strain>
    </source>
</reference>
<dbReference type="KEGG" id="vsa:VSAL_I1013"/>
<proteinExistence type="predicted"/>
<sequence>MSQLAKKQEIQTPTAQESIAEAKSLFTNGGKRKQLKIVFNSFDKQGRGLICIAGGLSPKDCFRSFEDFDDLELQKVRRGMQVLQDITKRVYSKVGDVNKLKPSHFTA</sequence>
<dbReference type="RefSeq" id="WP_012549772.1">
    <property type="nucleotide sequence ID" value="NC_011312.1"/>
</dbReference>
<accession>B6EIQ4</accession>
<protein>
    <submittedName>
        <fullName evidence="1">Phage protein</fullName>
    </submittedName>
</protein>
<dbReference type="AlphaFoldDB" id="B6EIQ4"/>
<organism evidence="1 2">
    <name type="scientific">Aliivibrio salmonicida (strain LFI1238)</name>
    <name type="common">Vibrio salmonicida (strain LFI1238)</name>
    <dbReference type="NCBI Taxonomy" id="316275"/>
    <lineage>
        <taxon>Bacteria</taxon>
        <taxon>Pseudomonadati</taxon>
        <taxon>Pseudomonadota</taxon>
        <taxon>Gammaproteobacteria</taxon>
        <taxon>Vibrionales</taxon>
        <taxon>Vibrionaceae</taxon>
        <taxon>Aliivibrio</taxon>
    </lineage>
</organism>
<evidence type="ECO:0000313" key="2">
    <source>
        <dbReference type="Proteomes" id="UP000001730"/>
    </source>
</evidence>
<dbReference type="eggNOG" id="ENOG5032088">
    <property type="taxonomic scope" value="Bacteria"/>
</dbReference>
<evidence type="ECO:0000313" key="1">
    <source>
        <dbReference type="EMBL" id="CAQ78698.1"/>
    </source>
</evidence>
<dbReference type="EMBL" id="FM178379">
    <property type="protein sequence ID" value="CAQ78698.1"/>
    <property type="molecule type" value="Genomic_DNA"/>
</dbReference>